<accession>A0A7Z0DAM8</accession>
<dbReference type="Gene3D" id="1.10.1040.10">
    <property type="entry name" value="N-(1-d-carboxylethyl)-l-norvaline Dehydrogenase, domain 2"/>
    <property type="match status" value="1"/>
</dbReference>
<dbReference type="GO" id="GO:0005737">
    <property type="term" value="C:cytoplasm"/>
    <property type="evidence" value="ECO:0007669"/>
    <property type="project" value="TreeGrafter"/>
</dbReference>
<dbReference type="InterPro" id="IPR013752">
    <property type="entry name" value="KPA_reductase"/>
</dbReference>
<dbReference type="UniPathway" id="UPA00028">
    <property type="reaction ID" value="UER00004"/>
</dbReference>
<keyword evidence="3 4" id="KW-0560">Oxidoreductase</keyword>
<comment type="pathway">
    <text evidence="4">Cofactor biosynthesis; (R)-pantothenate biosynthesis; (R)-pantoate from 3-methyl-2-oxobutanoate: step 2/2.</text>
</comment>
<dbReference type="EC" id="1.1.1.169" evidence="4"/>
<evidence type="ECO:0000256" key="3">
    <source>
        <dbReference type="ARBA" id="ARBA00023002"/>
    </source>
</evidence>
<evidence type="ECO:0000313" key="7">
    <source>
        <dbReference type="EMBL" id="NYI71978.1"/>
    </source>
</evidence>
<dbReference type="Pfam" id="PF02558">
    <property type="entry name" value="ApbA"/>
    <property type="match status" value="1"/>
</dbReference>
<evidence type="ECO:0000313" key="8">
    <source>
        <dbReference type="Proteomes" id="UP000527616"/>
    </source>
</evidence>
<dbReference type="SUPFAM" id="SSF51735">
    <property type="entry name" value="NAD(P)-binding Rossmann-fold domains"/>
    <property type="match status" value="1"/>
</dbReference>
<dbReference type="RefSeq" id="WP_179445731.1">
    <property type="nucleotide sequence ID" value="NZ_JACBZS010000001.1"/>
</dbReference>
<dbReference type="EMBL" id="JACBZS010000001">
    <property type="protein sequence ID" value="NYI71978.1"/>
    <property type="molecule type" value="Genomic_DNA"/>
</dbReference>
<dbReference type="FunFam" id="1.10.1040.10:FF:000017">
    <property type="entry name" value="2-dehydropantoate 2-reductase"/>
    <property type="match status" value="1"/>
</dbReference>
<dbReference type="NCBIfam" id="NF005089">
    <property type="entry name" value="PRK06522.1-4"/>
    <property type="match status" value="1"/>
</dbReference>
<dbReference type="SUPFAM" id="SSF48179">
    <property type="entry name" value="6-phosphogluconate dehydrogenase C-terminal domain-like"/>
    <property type="match status" value="1"/>
</dbReference>
<dbReference type="Proteomes" id="UP000527616">
    <property type="component" value="Unassembled WGS sequence"/>
</dbReference>
<dbReference type="InterPro" id="IPR008927">
    <property type="entry name" value="6-PGluconate_DH-like_C_sf"/>
</dbReference>
<organism evidence="7 8">
    <name type="scientific">Naumannella cuiyingiana</name>
    <dbReference type="NCBI Taxonomy" id="1347891"/>
    <lineage>
        <taxon>Bacteria</taxon>
        <taxon>Bacillati</taxon>
        <taxon>Actinomycetota</taxon>
        <taxon>Actinomycetes</taxon>
        <taxon>Propionibacteriales</taxon>
        <taxon>Propionibacteriaceae</taxon>
        <taxon>Naumannella</taxon>
    </lineage>
</organism>
<comment type="function">
    <text evidence="4">Catalyzes the NADPH-dependent reduction of ketopantoate into pantoic acid.</text>
</comment>
<dbReference type="InterPro" id="IPR051402">
    <property type="entry name" value="KPR-Related"/>
</dbReference>
<comment type="caution">
    <text evidence="7">The sequence shown here is derived from an EMBL/GenBank/DDBJ whole genome shotgun (WGS) entry which is preliminary data.</text>
</comment>
<dbReference type="GO" id="GO:0008677">
    <property type="term" value="F:2-dehydropantoate 2-reductase activity"/>
    <property type="evidence" value="ECO:0007669"/>
    <property type="project" value="UniProtKB-EC"/>
</dbReference>
<dbReference type="Pfam" id="PF08546">
    <property type="entry name" value="ApbA_C"/>
    <property type="match status" value="1"/>
</dbReference>
<comment type="catalytic activity">
    <reaction evidence="4">
        <text>(R)-pantoate + NADP(+) = 2-dehydropantoate + NADPH + H(+)</text>
        <dbReference type="Rhea" id="RHEA:16233"/>
        <dbReference type="ChEBI" id="CHEBI:11561"/>
        <dbReference type="ChEBI" id="CHEBI:15378"/>
        <dbReference type="ChEBI" id="CHEBI:15980"/>
        <dbReference type="ChEBI" id="CHEBI:57783"/>
        <dbReference type="ChEBI" id="CHEBI:58349"/>
        <dbReference type="EC" id="1.1.1.169"/>
    </reaction>
</comment>
<evidence type="ECO:0000256" key="1">
    <source>
        <dbReference type="ARBA" id="ARBA00007870"/>
    </source>
</evidence>
<dbReference type="Gene3D" id="3.40.50.720">
    <property type="entry name" value="NAD(P)-binding Rossmann-like Domain"/>
    <property type="match status" value="1"/>
</dbReference>
<reference evidence="7 8" key="1">
    <citation type="submission" date="2020-07" db="EMBL/GenBank/DDBJ databases">
        <title>Sequencing the genomes of 1000 actinobacteria strains.</title>
        <authorList>
            <person name="Klenk H.-P."/>
        </authorList>
    </citation>
    <scope>NUCLEOTIDE SEQUENCE [LARGE SCALE GENOMIC DNA]</scope>
    <source>
        <strain evidence="7 8">DSM 103164</strain>
    </source>
</reference>
<proteinExistence type="inferred from homology"/>
<dbReference type="PANTHER" id="PTHR21708">
    <property type="entry name" value="PROBABLE 2-DEHYDROPANTOATE 2-REDUCTASE"/>
    <property type="match status" value="1"/>
</dbReference>
<sequence length="334" mass="34830">MDLANGDRGPRVAVHGLGAIGGLFAARLARAGAAVSGIGRGANLEAIRRDGVRLIEAEDQPVTAYPITVTEDPAELGPQDIVIIAVKAAGLGDVAAGLPALLGPQTTVVSAMNGVPWWFFARRARPPAALPSLDPHGLGDLVDPDRVLGAVVHLSASRPEPGLVSRTADNRLVIGRPGAAADDPLTAHTAELFARAGFATERSDSIEQEIWFKLWGNLTMNPLSAITGSTVDLLLDDPAVRGFATACMREAAAVGAAMGIEIDTDPEQRHTLTRRLGAVRTSMLQDVEAGRPVELDSLVTIVTEIASAYSVPTPNIDLLHGLARAHARAHGLVA</sequence>
<dbReference type="AlphaFoldDB" id="A0A7Z0DAM8"/>
<keyword evidence="2 4" id="KW-0521">NADP</keyword>
<feature type="domain" description="Ketopantoate reductase C-terminal" evidence="6">
    <location>
        <begin position="206"/>
        <end position="325"/>
    </location>
</feature>
<evidence type="ECO:0000256" key="4">
    <source>
        <dbReference type="RuleBase" id="RU362068"/>
    </source>
</evidence>
<dbReference type="InterPro" id="IPR036291">
    <property type="entry name" value="NAD(P)-bd_dom_sf"/>
</dbReference>
<keyword evidence="8" id="KW-1185">Reference proteome</keyword>
<dbReference type="InterPro" id="IPR003710">
    <property type="entry name" value="ApbA"/>
</dbReference>
<dbReference type="NCBIfam" id="TIGR00745">
    <property type="entry name" value="apbA_panE"/>
    <property type="match status" value="1"/>
</dbReference>
<dbReference type="PANTHER" id="PTHR21708:SF45">
    <property type="entry name" value="2-DEHYDROPANTOATE 2-REDUCTASE"/>
    <property type="match status" value="1"/>
</dbReference>
<dbReference type="InterPro" id="IPR013328">
    <property type="entry name" value="6PGD_dom2"/>
</dbReference>
<dbReference type="InterPro" id="IPR013332">
    <property type="entry name" value="KPR_N"/>
</dbReference>
<evidence type="ECO:0000259" key="6">
    <source>
        <dbReference type="Pfam" id="PF08546"/>
    </source>
</evidence>
<protein>
    <recommendedName>
        <fullName evidence="4">2-dehydropantoate 2-reductase</fullName>
        <ecNumber evidence="4">1.1.1.169</ecNumber>
    </recommendedName>
    <alternativeName>
        <fullName evidence="4">Ketopantoate reductase</fullName>
    </alternativeName>
</protein>
<gene>
    <name evidence="7" type="ORF">GGQ54_002538</name>
</gene>
<evidence type="ECO:0000259" key="5">
    <source>
        <dbReference type="Pfam" id="PF02558"/>
    </source>
</evidence>
<comment type="similarity">
    <text evidence="1 4">Belongs to the ketopantoate reductase family.</text>
</comment>
<keyword evidence="4" id="KW-0566">Pantothenate biosynthesis</keyword>
<evidence type="ECO:0000256" key="2">
    <source>
        <dbReference type="ARBA" id="ARBA00022857"/>
    </source>
</evidence>
<dbReference type="GO" id="GO:0015940">
    <property type="term" value="P:pantothenate biosynthetic process"/>
    <property type="evidence" value="ECO:0007669"/>
    <property type="project" value="UniProtKB-UniPathway"/>
</dbReference>
<name>A0A7Z0DAM8_9ACTN</name>
<feature type="domain" description="Ketopantoate reductase N-terminal" evidence="5">
    <location>
        <begin position="12"/>
        <end position="176"/>
    </location>
</feature>